<proteinExistence type="inferred from homology"/>
<keyword evidence="1" id="KW-0001">2Fe-2S</keyword>
<comment type="cofactor">
    <cofactor evidence="5">
        <name>[2Fe-2S] cluster</name>
        <dbReference type="ChEBI" id="CHEBI:190135"/>
    </cofactor>
</comment>
<evidence type="ECO:0000256" key="3">
    <source>
        <dbReference type="ARBA" id="ARBA00023004"/>
    </source>
</evidence>
<evidence type="ECO:0000259" key="7">
    <source>
        <dbReference type="PROSITE" id="PS51296"/>
    </source>
</evidence>
<dbReference type="PANTHER" id="PTHR21496">
    <property type="entry name" value="FERREDOXIN-RELATED"/>
    <property type="match status" value="1"/>
</dbReference>
<dbReference type="InterPro" id="IPR036922">
    <property type="entry name" value="Rieske_2Fe-2S_sf"/>
</dbReference>
<evidence type="ECO:0000256" key="2">
    <source>
        <dbReference type="ARBA" id="ARBA00022723"/>
    </source>
</evidence>
<evidence type="ECO:0000313" key="9">
    <source>
        <dbReference type="Proteomes" id="UP000730482"/>
    </source>
</evidence>
<dbReference type="SUPFAM" id="SSF50022">
    <property type="entry name" value="ISP domain"/>
    <property type="match status" value="1"/>
</dbReference>
<reference evidence="8 9" key="1">
    <citation type="submission" date="2020-02" db="EMBL/GenBank/DDBJ databases">
        <title>Acidophilic actinobacteria isolated from forest soil.</title>
        <authorList>
            <person name="Golinska P."/>
        </authorList>
    </citation>
    <scope>NUCLEOTIDE SEQUENCE [LARGE SCALE GENOMIC DNA]</scope>
    <source>
        <strain evidence="8 9">NL8</strain>
    </source>
</reference>
<dbReference type="PANTHER" id="PTHR21496:SF0">
    <property type="entry name" value="RIESKE DOMAIN-CONTAINING PROTEIN"/>
    <property type="match status" value="1"/>
</dbReference>
<evidence type="ECO:0000313" key="8">
    <source>
        <dbReference type="EMBL" id="MBS2550746.1"/>
    </source>
</evidence>
<comment type="caution">
    <text evidence="8">The sequence shown here is derived from an EMBL/GenBank/DDBJ whole genome shotgun (WGS) entry which is preliminary data.</text>
</comment>
<gene>
    <name evidence="8" type="ORF">KGQ19_28130</name>
</gene>
<organism evidence="8 9">
    <name type="scientific">Catenulispora pinistramenti</name>
    <dbReference type="NCBI Taxonomy" id="2705254"/>
    <lineage>
        <taxon>Bacteria</taxon>
        <taxon>Bacillati</taxon>
        <taxon>Actinomycetota</taxon>
        <taxon>Actinomycetes</taxon>
        <taxon>Catenulisporales</taxon>
        <taxon>Catenulisporaceae</taxon>
        <taxon>Catenulispora</taxon>
    </lineage>
</organism>
<dbReference type="PROSITE" id="PS51296">
    <property type="entry name" value="RIESKE"/>
    <property type="match status" value="1"/>
</dbReference>
<evidence type="ECO:0000256" key="6">
    <source>
        <dbReference type="ARBA" id="ARBA00038001"/>
    </source>
</evidence>
<dbReference type="EMBL" id="JAAFYZ010000113">
    <property type="protein sequence ID" value="MBS2550746.1"/>
    <property type="molecule type" value="Genomic_DNA"/>
</dbReference>
<evidence type="ECO:0000256" key="5">
    <source>
        <dbReference type="ARBA" id="ARBA00034078"/>
    </source>
</evidence>
<evidence type="ECO:0000256" key="1">
    <source>
        <dbReference type="ARBA" id="ARBA00022714"/>
    </source>
</evidence>
<protein>
    <submittedName>
        <fullName evidence="8">Non-heme iron oxygenase ferredoxin subunit</fullName>
    </submittedName>
</protein>
<dbReference type="Proteomes" id="UP000730482">
    <property type="component" value="Unassembled WGS sequence"/>
</dbReference>
<keyword evidence="3" id="KW-0408">Iron</keyword>
<keyword evidence="9" id="KW-1185">Reference proteome</keyword>
<name>A0ABS5KXG1_9ACTN</name>
<dbReference type="InterPro" id="IPR017941">
    <property type="entry name" value="Rieske_2Fe-2S"/>
</dbReference>
<feature type="domain" description="Rieske" evidence="7">
    <location>
        <begin position="7"/>
        <end position="106"/>
    </location>
</feature>
<dbReference type="Gene3D" id="2.102.10.10">
    <property type="entry name" value="Rieske [2Fe-2S] iron-sulphur domain"/>
    <property type="match status" value="1"/>
</dbReference>
<dbReference type="Pfam" id="PF00355">
    <property type="entry name" value="Rieske"/>
    <property type="match status" value="1"/>
</dbReference>
<evidence type="ECO:0000256" key="4">
    <source>
        <dbReference type="ARBA" id="ARBA00023014"/>
    </source>
</evidence>
<keyword evidence="4" id="KW-0411">Iron-sulfur</keyword>
<dbReference type="CDD" id="cd03528">
    <property type="entry name" value="Rieske_RO_ferredoxin"/>
    <property type="match status" value="1"/>
</dbReference>
<keyword evidence="2" id="KW-0479">Metal-binding</keyword>
<comment type="similarity">
    <text evidence="6">Belongs to the bacterial ring-hydroxylating dioxygenase ferredoxin component family.</text>
</comment>
<dbReference type="RefSeq" id="WP_212014189.1">
    <property type="nucleotide sequence ID" value="NZ_JAAFYZ010000113.1"/>
</dbReference>
<sequence>MSEQQPVDVFAADELGDGDAKTIPAKAAGWSDAITVFRDGDAYYALDDTCPHEKASLGEGWLEDGEIECPLHQSRFSLKTGAVTCLPATRNARTHQVEVIDGRVWLTPGQSPVDAG</sequence>
<accession>A0ABS5KXG1</accession>